<dbReference type="RefSeq" id="WP_067977746.1">
    <property type="nucleotide sequence ID" value="NZ_VMSD01000001.1"/>
</dbReference>
<sequence>MTGAAFPTAGQFRTVSGQTGVVVHTWKLPIAFGIGARVRVDGYDVPNIKWGANFVPVPPGAHMLTVEATQWGMGYGGNHAQVQVFPGHTTEVHYTAPAQMYLKGAIGAERQPTPGVVLNYVALGFCVLLILAWILLVL</sequence>
<name>A0ABQ6YV84_9NOCA</name>
<reference evidence="2 3" key="1">
    <citation type="submission" date="2019-07" db="EMBL/GenBank/DDBJ databases">
        <title>Genomic Encyclopedia of Type Strains, Phase IV (KMG-IV): sequencing the most valuable type-strain genomes for metagenomic binning, comparative biology and taxonomic classification.</title>
        <authorList>
            <person name="Goeker M."/>
        </authorList>
    </citation>
    <scope>NUCLEOTIDE SEQUENCE [LARGE SCALE GENOMIC DNA]</scope>
    <source>
        <strain evidence="2 3">DSM 44831</strain>
    </source>
</reference>
<keyword evidence="1" id="KW-0812">Transmembrane</keyword>
<dbReference type="Proteomes" id="UP000798951">
    <property type="component" value="Unassembled WGS sequence"/>
</dbReference>
<keyword evidence="1" id="KW-1133">Transmembrane helix</keyword>
<evidence type="ECO:0000256" key="1">
    <source>
        <dbReference type="SAM" id="Phobius"/>
    </source>
</evidence>
<comment type="caution">
    <text evidence="2">The sequence shown here is derived from an EMBL/GenBank/DDBJ whole genome shotgun (WGS) entry which is preliminary data.</text>
</comment>
<evidence type="ECO:0000313" key="3">
    <source>
        <dbReference type="Proteomes" id="UP000798951"/>
    </source>
</evidence>
<proteinExistence type="predicted"/>
<organism evidence="2 3">
    <name type="scientific">Nocardia caishijiensis</name>
    <dbReference type="NCBI Taxonomy" id="184756"/>
    <lineage>
        <taxon>Bacteria</taxon>
        <taxon>Bacillati</taxon>
        <taxon>Actinomycetota</taxon>
        <taxon>Actinomycetes</taxon>
        <taxon>Mycobacteriales</taxon>
        <taxon>Nocardiaceae</taxon>
        <taxon>Nocardia</taxon>
    </lineage>
</organism>
<feature type="transmembrane region" description="Helical" evidence="1">
    <location>
        <begin position="117"/>
        <end position="136"/>
    </location>
</feature>
<accession>A0ABQ6YV84</accession>
<gene>
    <name evidence="2" type="ORF">FNL39_1011165</name>
</gene>
<keyword evidence="1" id="KW-0472">Membrane</keyword>
<protein>
    <submittedName>
        <fullName evidence="2">Uncharacterized protein</fullName>
    </submittedName>
</protein>
<evidence type="ECO:0000313" key="2">
    <source>
        <dbReference type="EMBL" id="KAF0849720.1"/>
    </source>
</evidence>
<dbReference type="EMBL" id="VMSD01000001">
    <property type="protein sequence ID" value="KAF0849720.1"/>
    <property type="molecule type" value="Genomic_DNA"/>
</dbReference>
<keyword evidence="3" id="KW-1185">Reference proteome</keyword>